<evidence type="ECO:0000256" key="1">
    <source>
        <dbReference type="SAM" id="MobiDB-lite"/>
    </source>
</evidence>
<dbReference type="OrthoDB" id="5869657at2759"/>
<protein>
    <submittedName>
        <fullName evidence="2">Uncharacterized protein</fullName>
    </submittedName>
</protein>
<dbReference type="EMBL" id="CAJGYM010000055">
    <property type="protein sequence ID" value="CAD6195428.1"/>
    <property type="molecule type" value="Genomic_DNA"/>
</dbReference>
<accession>A0A8S1HLZ7</accession>
<evidence type="ECO:0000313" key="3">
    <source>
        <dbReference type="Proteomes" id="UP000835052"/>
    </source>
</evidence>
<dbReference type="Proteomes" id="UP000835052">
    <property type="component" value="Unassembled WGS sequence"/>
</dbReference>
<evidence type="ECO:0000313" key="2">
    <source>
        <dbReference type="EMBL" id="CAD6195428.1"/>
    </source>
</evidence>
<proteinExistence type="predicted"/>
<feature type="region of interest" description="Disordered" evidence="1">
    <location>
        <begin position="1"/>
        <end position="55"/>
    </location>
</feature>
<comment type="caution">
    <text evidence="2">The sequence shown here is derived from an EMBL/GenBank/DDBJ whole genome shotgun (WGS) entry which is preliminary data.</text>
</comment>
<reference evidence="2" key="1">
    <citation type="submission" date="2020-10" db="EMBL/GenBank/DDBJ databases">
        <authorList>
            <person name="Kikuchi T."/>
        </authorList>
    </citation>
    <scope>NUCLEOTIDE SEQUENCE</scope>
    <source>
        <strain evidence="2">NKZ352</strain>
    </source>
</reference>
<organism evidence="2 3">
    <name type="scientific">Caenorhabditis auriculariae</name>
    <dbReference type="NCBI Taxonomy" id="2777116"/>
    <lineage>
        <taxon>Eukaryota</taxon>
        <taxon>Metazoa</taxon>
        <taxon>Ecdysozoa</taxon>
        <taxon>Nematoda</taxon>
        <taxon>Chromadorea</taxon>
        <taxon>Rhabditida</taxon>
        <taxon>Rhabditina</taxon>
        <taxon>Rhabditomorpha</taxon>
        <taxon>Rhabditoidea</taxon>
        <taxon>Rhabditidae</taxon>
        <taxon>Peloderinae</taxon>
        <taxon>Caenorhabditis</taxon>
    </lineage>
</organism>
<gene>
    <name evidence="2" type="ORF">CAUJ_LOCUS11347</name>
</gene>
<dbReference type="AlphaFoldDB" id="A0A8S1HLZ7"/>
<sequence>MLQPPISSERIVKPTAPARSVNKTEKPPKTFVAPKVAPPPSAARTSPRKQPNQYPMPTLYTNRRYDFEQVNTAATARTLALLTRDQETEKILQNPKELITSTIHGRKGISVREQQAAMMKVDVKERVAKLKAENSKRSEKAPYEIAKPGGVDMKPAIPLIHNIQTMEKDGLEIISTGK</sequence>
<name>A0A8S1HLZ7_9PELO</name>
<keyword evidence="3" id="KW-1185">Reference proteome</keyword>